<dbReference type="Pfam" id="PF00072">
    <property type="entry name" value="Response_reg"/>
    <property type="match status" value="1"/>
</dbReference>
<evidence type="ECO:0000256" key="2">
    <source>
        <dbReference type="ARBA" id="ARBA00022490"/>
    </source>
</evidence>
<evidence type="ECO:0000256" key="8">
    <source>
        <dbReference type="PROSITE-ProRule" id="PRU00169"/>
    </source>
</evidence>
<dbReference type="PROSITE" id="PS50110">
    <property type="entry name" value="RESPONSE_REGULATORY"/>
    <property type="match status" value="1"/>
</dbReference>
<proteinExistence type="predicted"/>
<keyword evidence="7" id="KW-0804">Transcription</keyword>
<dbReference type="PANTHER" id="PTHR48111:SF50">
    <property type="entry name" value="KDP OPERON TRANSCRIPTIONAL REGULATORY PROTEIN KDPE"/>
    <property type="match status" value="1"/>
</dbReference>
<evidence type="ECO:0000256" key="7">
    <source>
        <dbReference type="ARBA" id="ARBA00023163"/>
    </source>
</evidence>
<keyword evidence="5" id="KW-0805">Transcription regulation</keyword>
<dbReference type="InterPro" id="IPR011006">
    <property type="entry name" value="CheY-like_superfamily"/>
</dbReference>
<dbReference type="PROSITE" id="PS51755">
    <property type="entry name" value="OMPR_PHOB"/>
    <property type="match status" value="1"/>
</dbReference>
<evidence type="ECO:0000256" key="6">
    <source>
        <dbReference type="ARBA" id="ARBA00023125"/>
    </source>
</evidence>
<dbReference type="Gene3D" id="6.10.250.690">
    <property type="match status" value="1"/>
</dbReference>
<feature type="DNA-binding region" description="OmpR/PhoB-type" evidence="9">
    <location>
        <begin position="144"/>
        <end position="245"/>
    </location>
</feature>
<evidence type="ECO:0000256" key="1">
    <source>
        <dbReference type="ARBA" id="ARBA00004496"/>
    </source>
</evidence>
<dbReference type="FunFam" id="3.40.50.2300:FF:000021">
    <property type="entry name" value="Two-component system response regulator KdpE"/>
    <property type="match status" value="1"/>
</dbReference>
<dbReference type="InterPro" id="IPR039420">
    <property type="entry name" value="WalR-like"/>
</dbReference>
<evidence type="ECO:0000256" key="3">
    <source>
        <dbReference type="ARBA" id="ARBA00022553"/>
    </source>
</evidence>
<organism evidence="12 13">
    <name type="scientific">Paracidovorax wautersii</name>
    <dbReference type="NCBI Taxonomy" id="1177982"/>
    <lineage>
        <taxon>Bacteria</taxon>
        <taxon>Pseudomonadati</taxon>
        <taxon>Pseudomonadota</taxon>
        <taxon>Betaproteobacteria</taxon>
        <taxon>Burkholderiales</taxon>
        <taxon>Comamonadaceae</taxon>
        <taxon>Paracidovorax</taxon>
    </lineage>
</organism>
<dbReference type="GO" id="GO:0005829">
    <property type="term" value="C:cytosol"/>
    <property type="evidence" value="ECO:0007669"/>
    <property type="project" value="TreeGrafter"/>
</dbReference>
<dbReference type="AlphaFoldDB" id="A0A7V8FNB7"/>
<reference evidence="13" key="1">
    <citation type="journal article" date="2020" name="MBio">
        <title>Horizontal gene transfer to a defensive symbiont with a reduced genome amongst a multipartite beetle microbiome.</title>
        <authorList>
            <person name="Waterworth S.C."/>
            <person name="Florez L.V."/>
            <person name="Rees E.R."/>
            <person name="Hertweck C."/>
            <person name="Kaltenpoth M."/>
            <person name="Kwan J.C."/>
        </authorList>
    </citation>
    <scope>NUCLEOTIDE SEQUENCE [LARGE SCALE GENOMIC DNA]</scope>
</reference>
<dbReference type="InterPro" id="IPR001867">
    <property type="entry name" value="OmpR/PhoB-type_DNA-bd"/>
</dbReference>
<keyword evidence="3 8" id="KW-0597">Phosphoprotein</keyword>
<dbReference type="GO" id="GO:0032993">
    <property type="term" value="C:protein-DNA complex"/>
    <property type="evidence" value="ECO:0007669"/>
    <property type="project" value="TreeGrafter"/>
</dbReference>
<accession>A0A7V8FNB7</accession>
<dbReference type="InterPro" id="IPR001789">
    <property type="entry name" value="Sig_transdc_resp-reg_receiver"/>
</dbReference>
<dbReference type="Proteomes" id="UP000461670">
    <property type="component" value="Unassembled WGS sequence"/>
</dbReference>
<dbReference type="SMART" id="SM00862">
    <property type="entry name" value="Trans_reg_C"/>
    <property type="match status" value="1"/>
</dbReference>
<dbReference type="Gene3D" id="3.40.50.2300">
    <property type="match status" value="1"/>
</dbReference>
<keyword evidence="6 9" id="KW-0238">DNA-binding</keyword>
<protein>
    <submittedName>
        <fullName evidence="12">Transcriptional regulatory protein KdpE</fullName>
    </submittedName>
</protein>
<dbReference type="GO" id="GO:0000156">
    <property type="term" value="F:phosphorelay response regulator activity"/>
    <property type="evidence" value="ECO:0007669"/>
    <property type="project" value="TreeGrafter"/>
</dbReference>
<dbReference type="Pfam" id="PF00486">
    <property type="entry name" value="Trans_reg_C"/>
    <property type="match status" value="1"/>
</dbReference>
<dbReference type="PANTHER" id="PTHR48111">
    <property type="entry name" value="REGULATOR OF RPOS"/>
    <property type="match status" value="1"/>
</dbReference>
<evidence type="ECO:0000313" key="13">
    <source>
        <dbReference type="Proteomes" id="UP000461670"/>
    </source>
</evidence>
<keyword evidence="2" id="KW-0963">Cytoplasm</keyword>
<name>A0A7V8FNB7_9BURK</name>
<feature type="domain" description="Response regulatory" evidence="10">
    <location>
        <begin position="23"/>
        <end position="136"/>
    </location>
</feature>
<dbReference type="CDD" id="cd00383">
    <property type="entry name" value="trans_reg_C"/>
    <property type="match status" value="1"/>
</dbReference>
<dbReference type="SMART" id="SM00448">
    <property type="entry name" value="REC"/>
    <property type="match status" value="1"/>
</dbReference>
<evidence type="ECO:0000313" key="12">
    <source>
        <dbReference type="EMBL" id="KAF1020807.1"/>
    </source>
</evidence>
<evidence type="ECO:0000256" key="4">
    <source>
        <dbReference type="ARBA" id="ARBA00023012"/>
    </source>
</evidence>
<evidence type="ECO:0000256" key="5">
    <source>
        <dbReference type="ARBA" id="ARBA00023015"/>
    </source>
</evidence>
<evidence type="ECO:0000259" key="11">
    <source>
        <dbReference type="PROSITE" id="PS51755"/>
    </source>
</evidence>
<dbReference type="EMBL" id="WNDQ01000030">
    <property type="protein sequence ID" value="KAF1020807.1"/>
    <property type="molecule type" value="Genomic_DNA"/>
</dbReference>
<dbReference type="GO" id="GO:0000987">
    <property type="term" value="F:cis-regulatory region sequence-specific DNA binding"/>
    <property type="evidence" value="ECO:0007669"/>
    <property type="project" value="UniProtKB-ARBA"/>
</dbReference>
<sequence length="248" mass="27145">MTPTPKPLSPSAAVAAAAPAPATVLVVDDEPEIRQFLDISLRAQGYRVVACAGGRAALEELPLQAPDVVILDLGLPDLDGAQVLARIRQVSEVPVIVLTVRADEAQKVTLLDAGANDYVTKPFGIQELMARLRQVLRHRAQPREEAPVFDDDTLRIDLVNLSVSLQGEPVALTRKELALLTVLAREPGRLISHGRLLREVWGPTHEEDVHYLRIVVARLRKKLGDDALHPRYLITEPGVGLRFGPEHP</sequence>
<keyword evidence="4" id="KW-0902">Two-component regulatory system</keyword>
<dbReference type="Gene3D" id="1.10.10.10">
    <property type="entry name" value="Winged helix-like DNA-binding domain superfamily/Winged helix DNA-binding domain"/>
    <property type="match status" value="1"/>
</dbReference>
<dbReference type="GO" id="GO:0042802">
    <property type="term" value="F:identical protein binding"/>
    <property type="evidence" value="ECO:0007669"/>
    <property type="project" value="UniProtKB-ARBA"/>
</dbReference>
<feature type="modified residue" description="4-aspartylphosphate" evidence="8">
    <location>
        <position position="72"/>
    </location>
</feature>
<comment type="caution">
    <text evidence="12">The sequence shown here is derived from an EMBL/GenBank/DDBJ whole genome shotgun (WGS) entry which is preliminary data.</text>
</comment>
<evidence type="ECO:0000259" key="10">
    <source>
        <dbReference type="PROSITE" id="PS50110"/>
    </source>
</evidence>
<evidence type="ECO:0000256" key="9">
    <source>
        <dbReference type="PROSITE-ProRule" id="PRU01091"/>
    </source>
</evidence>
<feature type="domain" description="OmpR/PhoB-type" evidence="11">
    <location>
        <begin position="144"/>
        <end position="245"/>
    </location>
</feature>
<dbReference type="SUPFAM" id="SSF52172">
    <property type="entry name" value="CheY-like"/>
    <property type="match status" value="1"/>
</dbReference>
<dbReference type="GO" id="GO:0045893">
    <property type="term" value="P:positive regulation of DNA-templated transcription"/>
    <property type="evidence" value="ECO:0007669"/>
    <property type="project" value="UniProtKB-ARBA"/>
</dbReference>
<comment type="subcellular location">
    <subcellularLocation>
        <location evidence="1">Cytoplasm</location>
    </subcellularLocation>
</comment>
<gene>
    <name evidence="12" type="primary">kdpE</name>
    <name evidence="12" type="ORF">GAK30_02302</name>
</gene>
<dbReference type="InterPro" id="IPR036388">
    <property type="entry name" value="WH-like_DNA-bd_sf"/>
</dbReference>